<dbReference type="InterPro" id="IPR036249">
    <property type="entry name" value="Thioredoxin-like_sf"/>
</dbReference>
<organism evidence="4 5">
    <name type="scientific">Rubrivirga litoralis</name>
    <dbReference type="NCBI Taxonomy" id="3075598"/>
    <lineage>
        <taxon>Bacteria</taxon>
        <taxon>Pseudomonadati</taxon>
        <taxon>Rhodothermota</taxon>
        <taxon>Rhodothermia</taxon>
        <taxon>Rhodothermales</taxon>
        <taxon>Rubricoccaceae</taxon>
        <taxon>Rubrivirga</taxon>
    </lineage>
</organism>
<proteinExistence type="predicted"/>
<keyword evidence="1" id="KW-0676">Redox-active center</keyword>
<dbReference type="CDD" id="cd02966">
    <property type="entry name" value="TlpA_like_family"/>
    <property type="match status" value="1"/>
</dbReference>
<feature type="domain" description="Thioredoxin" evidence="3">
    <location>
        <begin position="15"/>
        <end position="181"/>
    </location>
</feature>
<keyword evidence="5" id="KW-1185">Reference proteome</keyword>
<dbReference type="InterPro" id="IPR050553">
    <property type="entry name" value="Thioredoxin_ResA/DsbE_sf"/>
</dbReference>
<dbReference type="PROSITE" id="PS51257">
    <property type="entry name" value="PROKAR_LIPOPROTEIN"/>
    <property type="match status" value="1"/>
</dbReference>
<keyword evidence="2" id="KW-0732">Signal</keyword>
<evidence type="ECO:0000259" key="3">
    <source>
        <dbReference type="PROSITE" id="PS51352"/>
    </source>
</evidence>
<sequence length="188" mass="19987">MKTAAPPLALLLALALVAGCQPDASAGTAGEGGADAATVDDDQPIVEIASAKALVDDLDGVDADWVVLNFWATWCGPCRVEFPDFTRYDEEMDGQGVDVRFVSLDDPRELAAVRAFLAEHEVEDPSYLYTGQGDVTSELNPFVGAALPITMVLDADRIVQHTHVGLLRYPELKETVATIRAGGTPSDS</sequence>
<protein>
    <submittedName>
        <fullName evidence="4">TlpA disulfide reductase family protein</fullName>
    </submittedName>
</protein>
<dbReference type="InterPro" id="IPR000866">
    <property type="entry name" value="AhpC/TSA"/>
</dbReference>
<evidence type="ECO:0000256" key="2">
    <source>
        <dbReference type="SAM" id="SignalP"/>
    </source>
</evidence>
<dbReference type="RefSeq" id="WP_311664487.1">
    <property type="nucleotide sequence ID" value="NZ_JAVRHT010000030.1"/>
</dbReference>
<evidence type="ECO:0000313" key="5">
    <source>
        <dbReference type="Proteomes" id="UP001267426"/>
    </source>
</evidence>
<evidence type="ECO:0000313" key="4">
    <source>
        <dbReference type="EMBL" id="MDT0632526.1"/>
    </source>
</evidence>
<dbReference type="PANTHER" id="PTHR42852">
    <property type="entry name" value="THIOL:DISULFIDE INTERCHANGE PROTEIN DSBE"/>
    <property type="match status" value="1"/>
</dbReference>
<gene>
    <name evidence="4" type="ORF">RM540_12265</name>
</gene>
<name>A0ABU3BTM7_9BACT</name>
<dbReference type="PROSITE" id="PS00194">
    <property type="entry name" value="THIOREDOXIN_1"/>
    <property type="match status" value="1"/>
</dbReference>
<dbReference type="InterPro" id="IPR013766">
    <property type="entry name" value="Thioredoxin_domain"/>
</dbReference>
<comment type="caution">
    <text evidence="4">The sequence shown here is derived from an EMBL/GenBank/DDBJ whole genome shotgun (WGS) entry which is preliminary data.</text>
</comment>
<evidence type="ECO:0000256" key="1">
    <source>
        <dbReference type="ARBA" id="ARBA00023284"/>
    </source>
</evidence>
<feature type="chain" id="PRO_5046904631" evidence="2">
    <location>
        <begin position="27"/>
        <end position="188"/>
    </location>
</feature>
<dbReference type="PANTHER" id="PTHR42852:SF17">
    <property type="entry name" value="THIOREDOXIN-LIKE PROTEIN HI_1115"/>
    <property type="match status" value="1"/>
</dbReference>
<dbReference type="Gene3D" id="3.40.30.10">
    <property type="entry name" value="Glutaredoxin"/>
    <property type="match status" value="1"/>
</dbReference>
<dbReference type="PROSITE" id="PS51352">
    <property type="entry name" value="THIOREDOXIN_2"/>
    <property type="match status" value="1"/>
</dbReference>
<dbReference type="EMBL" id="JAVRHT010000030">
    <property type="protein sequence ID" value="MDT0632526.1"/>
    <property type="molecule type" value="Genomic_DNA"/>
</dbReference>
<reference evidence="4 5" key="1">
    <citation type="submission" date="2023-09" db="EMBL/GenBank/DDBJ databases">
        <authorList>
            <person name="Rey-Velasco X."/>
        </authorList>
    </citation>
    <scope>NUCLEOTIDE SEQUENCE [LARGE SCALE GENOMIC DNA]</scope>
    <source>
        <strain evidence="4 5">F394</strain>
    </source>
</reference>
<dbReference type="SUPFAM" id="SSF52833">
    <property type="entry name" value="Thioredoxin-like"/>
    <property type="match status" value="1"/>
</dbReference>
<feature type="signal peptide" evidence="2">
    <location>
        <begin position="1"/>
        <end position="26"/>
    </location>
</feature>
<dbReference type="InterPro" id="IPR017937">
    <property type="entry name" value="Thioredoxin_CS"/>
</dbReference>
<dbReference type="Proteomes" id="UP001267426">
    <property type="component" value="Unassembled WGS sequence"/>
</dbReference>
<accession>A0ABU3BTM7</accession>
<dbReference type="Pfam" id="PF00578">
    <property type="entry name" value="AhpC-TSA"/>
    <property type="match status" value="1"/>
</dbReference>